<dbReference type="EMBL" id="LVVL01000001">
    <property type="protein sequence ID" value="OAN15310.1"/>
    <property type="molecule type" value="Genomic_DNA"/>
</dbReference>
<reference evidence="1 2" key="1">
    <citation type="submission" date="2016-03" db="EMBL/GenBank/DDBJ databases">
        <authorList>
            <person name="Cho S.-Y."/>
            <person name="Lim S."/>
            <person name="Kim H."/>
            <person name="Soh E.H."/>
            <person name="Moon J.S."/>
        </authorList>
    </citation>
    <scope>NUCLEOTIDE SEQUENCE [LARGE SCALE GENOMIC DNA]</scope>
    <source>
        <strain evidence="1 2">KCTC 3810</strain>
    </source>
</reference>
<dbReference type="RefSeq" id="WP_028106168.1">
    <property type="nucleotide sequence ID" value="NZ_LVVL01000001.1"/>
</dbReference>
<organism evidence="1 2">
    <name type="scientific">Exiguobacterium undae</name>
    <dbReference type="NCBI Taxonomy" id="169177"/>
    <lineage>
        <taxon>Bacteria</taxon>
        <taxon>Bacillati</taxon>
        <taxon>Bacillota</taxon>
        <taxon>Bacilli</taxon>
        <taxon>Bacillales</taxon>
        <taxon>Bacillales Family XII. Incertae Sedis</taxon>
        <taxon>Exiguobacterium</taxon>
    </lineage>
</organism>
<evidence type="ECO:0000313" key="1">
    <source>
        <dbReference type="EMBL" id="OAN15310.1"/>
    </source>
</evidence>
<proteinExistence type="predicted"/>
<name>A0ABX2VBT4_9BACL</name>
<comment type="caution">
    <text evidence="1">The sequence shown here is derived from an EMBL/GenBank/DDBJ whole genome shotgun (WGS) entry which is preliminary data.</text>
</comment>
<evidence type="ECO:0000313" key="2">
    <source>
        <dbReference type="Proteomes" id="UP000078447"/>
    </source>
</evidence>
<evidence type="ECO:0008006" key="3">
    <source>
        <dbReference type="Google" id="ProtNLM"/>
    </source>
</evidence>
<gene>
    <name evidence="1" type="ORF">A3783_05060</name>
</gene>
<keyword evidence="2" id="KW-1185">Reference proteome</keyword>
<dbReference type="Proteomes" id="UP000078447">
    <property type="component" value="Unassembled WGS sequence"/>
</dbReference>
<accession>A0ABX2VBT4</accession>
<sequence length="406" mass="46580">MEFTHWKRRMQDHFERMGFDLRIERLAMQDMLKLEATHGAFLFFPITITLYERMGWQMVAIESHHPEEVDDVFAEAQVQSLFQMTMMTFEEEEREFILGFYSNTGRYLTDQVSSTGQLIRVIEEEWNDGEVLRISTFESFPGLFVAPAFAHQTYAFAPDGDDWQVLVGRTGRPASDYRFDGHVLSAHRVPEGELFTPVPIRVPIHQFENVRQQLQNEQVEIETFLQQAMETIRQYDPSFGFAWRATVTFFHGIPVNPFAQRLWLEEGQKRFRVMQQGSRRILAIGATSGETIQLLDQAVGAGEPDGTPVSAVGQLLLGIWQQFESDEATYLTAVDCEGISRQQVENRIRHSLARREPIEWIDRAQNGNDSCRFGGLTLTFPHRPPGVVQIRRTDESAAGAEQTDTP</sequence>
<protein>
    <recommendedName>
        <fullName evidence="3">DUF4261 domain-containing protein</fullName>
    </recommendedName>
</protein>